<dbReference type="Proteomes" id="UP000789702">
    <property type="component" value="Unassembled WGS sequence"/>
</dbReference>
<evidence type="ECO:0000313" key="1">
    <source>
        <dbReference type="EMBL" id="CAG8709989.1"/>
    </source>
</evidence>
<proteinExistence type="predicted"/>
<dbReference type="EMBL" id="CAJVPU010029213">
    <property type="protein sequence ID" value="CAG8709989.1"/>
    <property type="molecule type" value="Genomic_DNA"/>
</dbReference>
<accession>A0ACA9PGQ2</accession>
<feature type="non-terminal residue" evidence="1">
    <location>
        <position position="1"/>
    </location>
</feature>
<organism evidence="1 2">
    <name type="scientific">Dentiscutata heterogama</name>
    <dbReference type="NCBI Taxonomy" id="1316150"/>
    <lineage>
        <taxon>Eukaryota</taxon>
        <taxon>Fungi</taxon>
        <taxon>Fungi incertae sedis</taxon>
        <taxon>Mucoromycota</taxon>
        <taxon>Glomeromycotina</taxon>
        <taxon>Glomeromycetes</taxon>
        <taxon>Diversisporales</taxon>
        <taxon>Gigasporaceae</taxon>
        <taxon>Dentiscutata</taxon>
    </lineage>
</organism>
<protein>
    <submittedName>
        <fullName evidence="1">9528_t:CDS:1</fullName>
    </submittedName>
</protein>
<sequence length="70" mass="7979">QDSQGVTAAFDGWKNIIKQKLIGIVFLISKAEVLVWSIENISLSRERTEEAIAYHKKLLKKAKNQNIKII</sequence>
<name>A0ACA9PGQ2_9GLOM</name>
<reference evidence="1" key="1">
    <citation type="submission" date="2021-06" db="EMBL/GenBank/DDBJ databases">
        <authorList>
            <person name="Kallberg Y."/>
            <person name="Tangrot J."/>
            <person name="Rosling A."/>
        </authorList>
    </citation>
    <scope>NUCLEOTIDE SEQUENCE</scope>
    <source>
        <strain evidence="1">IL203A</strain>
    </source>
</reference>
<gene>
    <name evidence="1" type="ORF">DHETER_LOCUS12203</name>
</gene>
<evidence type="ECO:0000313" key="2">
    <source>
        <dbReference type="Proteomes" id="UP000789702"/>
    </source>
</evidence>
<comment type="caution">
    <text evidence="1">The sequence shown here is derived from an EMBL/GenBank/DDBJ whole genome shotgun (WGS) entry which is preliminary data.</text>
</comment>
<feature type="non-terminal residue" evidence="1">
    <location>
        <position position="70"/>
    </location>
</feature>
<keyword evidence="2" id="KW-1185">Reference proteome</keyword>